<evidence type="ECO:0000259" key="1">
    <source>
        <dbReference type="Pfam" id="PF00535"/>
    </source>
</evidence>
<comment type="caution">
    <text evidence="2">The sequence shown here is derived from an EMBL/GenBank/DDBJ whole genome shotgun (WGS) entry which is preliminary data.</text>
</comment>
<dbReference type="InterPro" id="IPR001173">
    <property type="entry name" value="Glyco_trans_2-like"/>
</dbReference>
<accession>A0A9X3ABK6</accession>
<dbReference type="RefSeq" id="WP_271123346.1">
    <property type="nucleotide sequence ID" value="NZ_JALHAN010000065.1"/>
</dbReference>
<dbReference type="EMBL" id="JALHAP010000078">
    <property type="protein sequence ID" value="MCT4702589.1"/>
    <property type="molecule type" value="Genomic_DNA"/>
</dbReference>
<dbReference type="SUPFAM" id="SSF53448">
    <property type="entry name" value="Nucleotide-diphospho-sugar transferases"/>
    <property type="match status" value="1"/>
</dbReference>
<proteinExistence type="predicted"/>
<keyword evidence="3" id="KW-1185">Reference proteome</keyword>
<dbReference type="Pfam" id="PF00535">
    <property type="entry name" value="Glycos_transf_2"/>
    <property type="match status" value="1"/>
</dbReference>
<organism evidence="2 3">
    <name type="scientific">Dryocola boscaweniae</name>
    <dbReference type="NCBI Taxonomy" id="2925397"/>
    <lineage>
        <taxon>Bacteria</taxon>
        <taxon>Pseudomonadati</taxon>
        <taxon>Pseudomonadota</taxon>
        <taxon>Gammaproteobacteria</taxon>
        <taxon>Enterobacterales</taxon>
        <taxon>Enterobacteriaceae</taxon>
        <taxon>Dryocola</taxon>
    </lineage>
</organism>
<sequence length="304" mass="34645">MNANVLAVIVLYNPNIIILDALIKSIIDQVEYLCVVDNSPSPAEYSVNQLLKEHIHKSIYLPFHDNLGIATAQNKGIKWAKDNGFTHVLLLDQDSLLPPNMVSELLSDENKLVRIGYKVAAIGPSFIDQKTNETTSAVETGFLRTKKKTVSSENTLPVKSDYIIASGSLIRISTLDTLGGMREELFIDWVDIEWGERCHNAGYFSFISRNVIMQHSIGDEHINILGKIIYLHSDFRNYFIVRNAVYLSKDPSIRWKLRCSMFLKTPYYITLFSLLSKKKIYSFRLLLRAVMDGLRNKMGKGYFK</sequence>
<feature type="domain" description="Glycosyltransferase 2-like" evidence="1">
    <location>
        <begin position="8"/>
        <end position="169"/>
    </location>
</feature>
<dbReference type="AlphaFoldDB" id="A0A9X3ABK6"/>
<dbReference type="Gene3D" id="3.90.550.10">
    <property type="entry name" value="Spore Coat Polysaccharide Biosynthesis Protein SpsA, Chain A"/>
    <property type="match status" value="1"/>
</dbReference>
<dbReference type="NCBIfam" id="TIGR01556">
    <property type="entry name" value="rhamnosyltran"/>
    <property type="match status" value="1"/>
</dbReference>
<evidence type="ECO:0000313" key="2">
    <source>
        <dbReference type="EMBL" id="MCT4702589.1"/>
    </source>
</evidence>
<dbReference type="InterPro" id="IPR006446">
    <property type="entry name" value="RhaTrfase"/>
</dbReference>
<evidence type="ECO:0000313" key="3">
    <source>
        <dbReference type="Proteomes" id="UP001150641"/>
    </source>
</evidence>
<dbReference type="Proteomes" id="UP001150641">
    <property type="component" value="Unassembled WGS sequence"/>
</dbReference>
<reference evidence="2" key="1">
    <citation type="submission" date="2022-03" db="EMBL/GenBank/DDBJ databases">
        <title>Proposal of a novel genus Dryocolo and two novel species.</title>
        <authorList>
            <person name="Maddock D.W."/>
            <person name="Brady C.L."/>
            <person name="Denman S."/>
            <person name="Arnold D."/>
        </authorList>
    </citation>
    <scope>NUCLEOTIDE SEQUENCE</scope>
    <source>
        <strain evidence="2">H6W4</strain>
    </source>
</reference>
<name>A0A9X3ABK6_9ENTR</name>
<dbReference type="CDD" id="cd02526">
    <property type="entry name" value="GT2_RfbF_like"/>
    <property type="match status" value="1"/>
</dbReference>
<gene>
    <name evidence="2" type="ORF">MUA00_12400</name>
</gene>
<dbReference type="InterPro" id="IPR029044">
    <property type="entry name" value="Nucleotide-diphossugar_trans"/>
</dbReference>
<protein>
    <submittedName>
        <fullName evidence="2">Glycosyltransferase family 2 protein</fullName>
    </submittedName>
</protein>